<comment type="function">
    <text evidence="5">Part of a binding-protein-dependent transport system for a sugar.</text>
</comment>
<comment type="similarity">
    <text evidence="2">Belongs to the bacterial solute-binding protein 1 family.</text>
</comment>
<evidence type="ECO:0000256" key="2">
    <source>
        <dbReference type="ARBA" id="ARBA00008520"/>
    </source>
</evidence>
<feature type="chain" id="PRO_5031112404" description="Probable sugar-binding periplasmic protein" evidence="7">
    <location>
        <begin position="30"/>
        <end position="421"/>
    </location>
</feature>
<evidence type="ECO:0000256" key="7">
    <source>
        <dbReference type="SAM" id="SignalP"/>
    </source>
</evidence>
<evidence type="ECO:0000313" key="9">
    <source>
        <dbReference type="Proteomes" id="UP000552709"/>
    </source>
</evidence>
<accession>A0A7W8NF22</accession>
<reference evidence="8 9" key="1">
    <citation type="submission" date="2020-08" db="EMBL/GenBank/DDBJ databases">
        <title>Genomic Encyclopedia of Type Strains, Phase IV (KMG-IV): sequencing the most valuable type-strain genomes for metagenomic binning, comparative biology and taxonomic classification.</title>
        <authorList>
            <person name="Goeker M."/>
        </authorList>
    </citation>
    <scope>NUCLEOTIDE SEQUENCE [LARGE SCALE GENOMIC DNA]</scope>
    <source>
        <strain evidence="8 9">DSM 27939</strain>
    </source>
</reference>
<evidence type="ECO:0000256" key="1">
    <source>
        <dbReference type="ARBA" id="ARBA00004196"/>
    </source>
</evidence>
<protein>
    <recommendedName>
        <fullName evidence="6">Probable sugar-binding periplasmic protein</fullName>
    </recommendedName>
</protein>
<gene>
    <name evidence="8" type="ORF">HNQ08_002353</name>
</gene>
<keyword evidence="3" id="KW-0813">Transport</keyword>
<dbReference type="PANTHER" id="PTHR43649:SF28">
    <property type="entry name" value="BINDING PROTEIN COMPONENT OF ABC SUGAR TRANSPORTER-RELATED"/>
    <property type="match status" value="1"/>
</dbReference>
<evidence type="ECO:0000256" key="5">
    <source>
        <dbReference type="ARBA" id="ARBA00049629"/>
    </source>
</evidence>
<keyword evidence="4 7" id="KW-0732">Signal</keyword>
<sequence>MSKAPVKTSSLKKAFLIAAALATTTSALAAGKLEIFSWWAGDEGPALEALVKLYKEKYPSVAVDNATVTGGAGTNARAVLKTRMLGGTPPDSFQVHAGQELIGTWVVAGRMEDLSSLFKSEGWTKAFPADVVKLISSKGGIWSVPVNVHRSNVMWYNPDKLKAWGVSVPKTWPEFISTCATLKKKGVAAPLVVGENWTQQHLWENVMIGTLGTQNWENLWAGKLKFTDPKVVGAFTTFGKVMDCANKDASGLSWQQASDRIVSGQSAFNIMGDWAAGYFTTTKKLAPGKGFAWATAPGTSKTFVMLADSFGLPKGVKDRAEAINWLKLLGSKAGQDTFNPLKGSIAARIDSDLSKYNTYSRSAATDWKNSKIVGSMAHGAVAPETFTSAFGAVIDQFVATRNSAGAAAAAQALAVRSGFGK</sequence>
<dbReference type="RefSeq" id="WP_184131851.1">
    <property type="nucleotide sequence ID" value="NZ_JACHFL010000005.1"/>
</dbReference>
<feature type="signal peptide" evidence="7">
    <location>
        <begin position="1"/>
        <end position="29"/>
    </location>
</feature>
<dbReference type="SUPFAM" id="SSF53850">
    <property type="entry name" value="Periplasmic binding protein-like II"/>
    <property type="match status" value="1"/>
</dbReference>
<evidence type="ECO:0000313" key="8">
    <source>
        <dbReference type="EMBL" id="MBB5363255.1"/>
    </source>
</evidence>
<proteinExistence type="inferred from homology"/>
<dbReference type="InterPro" id="IPR006059">
    <property type="entry name" value="SBP"/>
</dbReference>
<organism evidence="8 9">
    <name type="scientific">Deinococcus humi</name>
    <dbReference type="NCBI Taxonomy" id="662880"/>
    <lineage>
        <taxon>Bacteria</taxon>
        <taxon>Thermotogati</taxon>
        <taxon>Deinococcota</taxon>
        <taxon>Deinococci</taxon>
        <taxon>Deinococcales</taxon>
        <taxon>Deinococcaceae</taxon>
        <taxon>Deinococcus</taxon>
    </lineage>
</organism>
<dbReference type="InterPro" id="IPR050490">
    <property type="entry name" value="Bact_solute-bd_prot1"/>
</dbReference>
<dbReference type="GO" id="GO:0030313">
    <property type="term" value="C:cell envelope"/>
    <property type="evidence" value="ECO:0007669"/>
    <property type="project" value="UniProtKB-SubCell"/>
</dbReference>
<name>A0A7W8NF22_9DEIO</name>
<comment type="subcellular location">
    <subcellularLocation>
        <location evidence="1">Cell envelope</location>
    </subcellularLocation>
</comment>
<dbReference type="Pfam" id="PF01547">
    <property type="entry name" value="SBP_bac_1"/>
    <property type="match status" value="1"/>
</dbReference>
<dbReference type="PANTHER" id="PTHR43649">
    <property type="entry name" value="ARABINOSE-BINDING PROTEIN-RELATED"/>
    <property type="match status" value="1"/>
</dbReference>
<dbReference type="AlphaFoldDB" id="A0A7W8NF22"/>
<evidence type="ECO:0000256" key="4">
    <source>
        <dbReference type="ARBA" id="ARBA00022729"/>
    </source>
</evidence>
<dbReference type="Proteomes" id="UP000552709">
    <property type="component" value="Unassembled WGS sequence"/>
</dbReference>
<evidence type="ECO:0000256" key="3">
    <source>
        <dbReference type="ARBA" id="ARBA00022448"/>
    </source>
</evidence>
<comment type="caution">
    <text evidence="8">The sequence shown here is derived from an EMBL/GenBank/DDBJ whole genome shotgun (WGS) entry which is preliminary data.</text>
</comment>
<dbReference type="EMBL" id="JACHFL010000005">
    <property type="protein sequence ID" value="MBB5363255.1"/>
    <property type="molecule type" value="Genomic_DNA"/>
</dbReference>
<keyword evidence="9" id="KW-1185">Reference proteome</keyword>
<evidence type="ECO:0000256" key="6">
    <source>
        <dbReference type="ARBA" id="ARBA00049753"/>
    </source>
</evidence>
<dbReference type="Gene3D" id="3.40.190.10">
    <property type="entry name" value="Periplasmic binding protein-like II"/>
    <property type="match status" value="2"/>
</dbReference>